<keyword evidence="2" id="KW-1185">Reference proteome</keyword>
<name>A0ABV2UFY1_9ACTN</name>
<protein>
    <submittedName>
        <fullName evidence="1">Uncharacterized protein</fullName>
    </submittedName>
</protein>
<reference evidence="1 2" key="1">
    <citation type="submission" date="2024-06" db="EMBL/GenBank/DDBJ databases">
        <title>The Natural Products Discovery Center: Release of the First 8490 Sequenced Strains for Exploring Actinobacteria Biosynthetic Diversity.</title>
        <authorList>
            <person name="Kalkreuter E."/>
            <person name="Kautsar S.A."/>
            <person name="Yang D."/>
            <person name="Bader C.D."/>
            <person name="Teijaro C.N."/>
            <person name="Fluegel L."/>
            <person name="Davis C.M."/>
            <person name="Simpson J.R."/>
            <person name="Lauterbach L."/>
            <person name="Steele A.D."/>
            <person name="Gui C."/>
            <person name="Meng S."/>
            <person name="Li G."/>
            <person name="Viehrig K."/>
            <person name="Ye F."/>
            <person name="Su P."/>
            <person name="Kiefer A.F."/>
            <person name="Nichols A."/>
            <person name="Cepeda A.J."/>
            <person name="Yan W."/>
            <person name="Fan B."/>
            <person name="Jiang Y."/>
            <person name="Adhikari A."/>
            <person name="Zheng C.-J."/>
            <person name="Schuster L."/>
            <person name="Cowan T.M."/>
            <person name="Smanski M.J."/>
            <person name="Chevrette M.G."/>
            <person name="De Carvalho L.P.S."/>
            <person name="Shen B."/>
        </authorList>
    </citation>
    <scope>NUCLEOTIDE SEQUENCE [LARGE SCALE GENOMIC DNA]</scope>
    <source>
        <strain evidence="1 2">NPDC005137</strain>
    </source>
</reference>
<sequence length="98" mass="10700">MSQISHVRLLPWCGADGQPAHLVTDGTESRLSRLADSIEATQLDTGGEVLKLSRAMLQSLERPTAGELFHVTQRLTECLTDALRVAESRGLRVPAYEA</sequence>
<comment type="caution">
    <text evidence="1">The sequence shown here is derived from an EMBL/GenBank/DDBJ whole genome shotgun (WGS) entry which is preliminary data.</text>
</comment>
<proteinExistence type="predicted"/>
<dbReference type="Proteomes" id="UP001550044">
    <property type="component" value="Unassembled WGS sequence"/>
</dbReference>
<accession>A0ABV2UFY1</accession>
<dbReference type="RefSeq" id="WP_356711328.1">
    <property type="nucleotide sequence ID" value="NZ_JBEXIP010000025.1"/>
</dbReference>
<evidence type="ECO:0000313" key="2">
    <source>
        <dbReference type="Proteomes" id="UP001550044"/>
    </source>
</evidence>
<evidence type="ECO:0000313" key="1">
    <source>
        <dbReference type="EMBL" id="MET8436339.1"/>
    </source>
</evidence>
<dbReference type="EMBL" id="JBEXIP010000025">
    <property type="protein sequence ID" value="MET8436339.1"/>
    <property type="molecule type" value="Genomic_DNA"/>
</dbReference>
<organism evidence="1 2">
    <name type="scientific">Streptomyces sp. 900116325</name>
    <dbReference type="NCBI Taxonomy" id="3154295"/>
    <lineage>
        <taxon>Bacteria</taxon>
        <taxon>Bacillati</taxon>
        <taxon>Actinomycetota</taxon>
        <taxon>Actinomycetes</taxon>
        <taxon>Kitasatosporales</taxon>
        <taxon>Streptomycetaceae</taxon>
        <taxon>Streptomyces</taxon>
    </lineage>
</organism>
<gene>
    <name evidence="1" type="ORF">ABZV61_26875</name>
</gene>